<keyword evidence="8" id="KW-0418">Kinase</keyword>
<dbReference type="CDD" id="cd00303">
    <property type="entry name" value="retropepsin_like"/>
    <property type="match status" value="1"/>
</dbReference>
<dbReference type="Pfam" id="PF00433">
    <property type="entry name" value="Pkinase_C"/>
    <property type="match status" value="1"/>
</dbReference>
<evidence type="ECO:0000256" key="2">
    <source>
        <dbReference type="ARBA" id="ARBA00022670"/>
    </source>
</evidence>
<proteinExistence type="predicted"/>
<sequence length="1104" mass="126021">MMRLALKAEIREIIGREAISGGKYLYKPNAAVIGNDGKNTQPTPMRTITLQSTANGEAKKEGPNKRLSDAEFKAKREKGLYFKCDEKYYFGHKCKEPEVRELRMFVVHENNVEEEIIEEECAQPKELNMFELEGEVNVVVELSINSAVSLTYPGTMKVRGKLKGEEIVVLIDCGATHNFISEKLVKEMKLHTKKTSHYGMILGSGTAIEGKGVCENVELTLNEWKVVADFLPLELGGVDAILGMQWLYSLGVTETDWRNLTMTFFHDGKKIIIKGDPSLTKTRMGLKSMMKAWTEADQGYLVECRALEGGVMLTEESVETGNNVVPADVQNVLGKFNDVFESPESLSPRRSIEHQIHLKTGTNPVNVRPYRYAFHQKAEMEKLVDEMLSSGIIQSSSSPYSSPVLLAGYHQIRMHEDVKKTAFRTHEGHYEFLVMPFGLTSAPATFQSLMNSIFRDYLRKFVLELSGFLGLTGYYRRFVQNDGSVAAPLTQLLKLGAFKWSDEAQMAFEQPKEAMMTLSVLALPNFNLPFELETDAFGHGMGAVSMQKKRPIAYFSHTLALRDRAKPVYERELMAVVLVVQRWRPYLLGRPFVVKTDQRTTGELFWQGMKGDVQKYYEECVVCQRNKSLSLSPAGLLTPLDILSRIWDDISMDFIEGLPKAAGFEVIFVVVNRFSKYGHFLTLKHPFDAKTVTELFVKEVVRLHGFPQSIVLDRDKIFLSHFWKELFRLAGTKLNRNTAYHPQTDGQTVVVNRSVEAYLRCFCGERPKKWNKWIHLAEYWYNTTYQRALGVSPFQAVYGRTPSPLVFYGDLSTTNSTLNDQLRQRDIVLGALKEHLRVAQEKMKTYADLKRRHIEFEEENHEWLAVPEEAYGYHKNAKGEWEVLMSWKGLPSHEATWEKYDDFQQSFPDFHLEDKIVNWRTHLKFPDEAKLSLLAKDLISKLLCNVNQRLGTNGADEIKVHPWFEGTEWDRLYQMEAAFVPEVKDELDTQNFEKFEESDSQSSSSSKTGPWRKQMLSSKDINFVGYTYKNFEIVNDYQLPGMAELKKKCSKPKRPSIKSLFDGESEGGDASDTPSHSHQQTGGSFSNSMTSPKLDDVDMRKESL</sequence>
<dbReference type="InterPro" id="IPR012337">
    <property type="entry name" value="RNaseH-like_sf"/>
</dbReference>
<dbReference type="Gene3D" id="3.30.70.270">
    <property type="match status" value="2"/>
</dbReference>
<evidence type="ECO:0000313" key="18">
    <source>
        <dbReference type="Proteomes" id="UP000321393"/>
    </source>
</evidence>
<name>A0A5A7TJB8_CUCMM</name>
<keyword evidence="7" id="KW-0255">Endonuclease</keyword>
<dbReference type="Gene3D" id="3.10.10.10">
    <property type="entry name" value="HIV Type 1 Reverse Transcriptase, subunit A, domain 1"/>
    <property type="match status" value="2"/>
</dbReference>
<evidence type="ECO:0000256" key="11">
    <source>
        <dbReference type="ARBA" id="ARBA00022918"/>
    </source>
</evidence>
<dbReference type="SUPFAM" id="SSF50630">
    <property type="entry name" value="Acid proteases"/>
    <property type="match status" value="1"/>
</dbReference>
<keyword evidence="12" id="KW-0511">Multifunctional enzyme</keyword>
<reference evidence="17 18" key="1">
    <citation type="submission" date="2019-08" db="EMBL/GenBank/DDBJ databases">
        <title>Draft genome sequences of two oriental melons (Cucumis melo L. var makuwa).</title>
        <authorList>
            <person name="Kwon S.-Y."/>
        </authorList>
    </citation>
    <scope>NUCLEOTIDE SEQUENCE [LARGE SCALE GENOMIC DNA]</scope>
    <source>
        <strain evidence="18">cv. SW 3</strain>
        <tissue evidence="17">Leaf</tissue>
    </source>
</reference>
<dbReference type="PROSITE" id="PS50994">
    <property type="entry name" value="INTEGRASE"/>
    <property type="match status" value="1"/>
</dbReference>
<dbReference type="InterPro" id="IPR043128">
    <property type="entry name" value="Rev_trsase/Diguanyl_cyclase"/>
</dbReference>
<evidence type="ECO:0000256" key="13">
    <source>
        <dbReference type="SAM" id="MobiDB-lite"/>
    </source>
</evidence>
<dbReference type="GO" id="GO:0004519">
    <property type="term" value="F:endonuclease activity"/>
    <property type="evidence" value="ECO:0007669"/>
    <property type="project" value="UniProtKB-KW"/>
</dbReference>
<evidence type="ECO:0000259" key="15">
    <source>
        <dbReference type="PROSITE" id="PS50994"/>
    </source>
</evidence>
<dbReference type="InterPro" id="IPR000477">
    <property type="entry name" value="RT_dom"/>
</dbReference>
<evidence type="ECO:0000256" key="12">
    <source>
        <dbReference type="ARBA" id="ARBA00023268"/>
    </source>
</evidence>
<dbReference type="Proteomes" id="UP000321393">
    <property type="component" value="Unassembled WGS sequence"/>
</dbReference>
<dbReference type="SUPFAM" id="SSF56672">
    <property type="entry name" value="DNA/RNA polymerases"/>
    <property type="match status" value="1"/>
</dbReference>
<dbReference type="Gene3D" id="3.10.20.370">
    <property type="match status" value="1"/>
</dbReference>
<keyword evidence="11" id="KW-0695">RNA-directed DNA polymerase</keyword>
<organism evidence="17 18">
    <name type="scientific">Cucumis melo var. makuwa</name>
    <name type="common">Oriental melon</name>
    <dbReference type="NCBI Taxonomy" id="1194695"/>
    <lineage>
        <taxon>Eukaryota</taxon>
        <taxon>Viridiplantae</taxon>
        <taxon>Streptophyta</taxon>
        <taxon>Embryophyta</taxon>
        <taxon>Tracheophyta</taxon>
        <taxon>Spermatophyta</taxon>
        <taxon>Magnoliopsida</taxon>
        <taxon>eudicotyledons</taxon>
        <taxon>Gunneridae</taxon>
        <taxon>Pentapetalae</taxon>
        <taxon>rosids</taxon>
        <taxon>fabids</taxon>
        <taxon>Cucurbitales</taxon>
        <taxon>Cucurbitaceae</taxon>
        <taxon>Benincaseae</taxon>
        <taxon>Cucumis</taxon>
    </lineage>
</organism>
<dbReference type="GO" id="GO:0003676">
    <property type="term" value="F:nucleic acid binding"/>
    <property type="evidence" value="ECO:0007669"/>
    <property type="project" value="InterPro"/>
</dbReference>
<evidence type="ECO:0000313" key="17">
    <source>
        <dbReference type="EMBL" id="KAA0042076.1"/>
    </source>
</evidence>
<evidence type="ECO:0000256" key="8">
    <source>
        <dbReference type="ARBA" id="ARBA00022777"/>
    </source>
</evidence>
<dbReference type="InterPro" id="IPR050951">
    <property type="entry name" value="Retrovirus_Pol_polyprotein"/>
</dbReference>
<feature type="domain" description="AGC-kinase C-terminal" evidence="16">
    <location>
        <begin position="965"/>
        <end position="1038"/>
    </location>
</feature>
<feature type="domain" description="Chromo" evidence="14">
    <location>
        <begin position="865"/>
        <end position="909"/>
    </location>
</feature>
<feature type="compositionally biased region" description="Polar residues" evidence="13">
    <location>
        <begin position="1072"/>
        <end position="1091"/>
    </location>
</feature>
<dbReference type="Gene3D" id="3.30.420.10">
    <property type="entry name" value="Ribonuclease H-like superfamily/Ribonuclease H"/>
    <property type="match status" value="1"/>
</dbReference>
<evidence type="ECO:0000256" key="7">
    <source>
        <dbReference type="ARBA" id="ARBA00022759"/>
    </source>
</evidence>
<feature type="domain" description="Integrase catalytic" evidence="15">
    <location>
        <begin position="635"/>
        <end position="801"/>
    </location>
</feature>
<dbReference type="InterPro" id="IPR000961">
    <property type="entry name" value="AGC-kinase_C"/>
</dbReference>
<gene>
    <name evidence="17" type="ORF">E6C27_scaffold67G005420</name>
</gene>
<dbReference type="Gene3D" id="1.10.510.10">
    <property type="entry name" value="Transferase(Phosphotransferase) domain 1"/>
    <property type="match status" value="1"/>
</dbReference>
<dbReference type="AlphaFoldDB" id="A0A5A7TJB8"/>
<dbReference type="InterPro" id="IPR021109">
    <property type="entry name" value="Peptidase_aspartic_dom_sf"/>
</dbReference>
<dbReference type="GO" id="GO:0004674">
    <property type="term" value="F:protein serine/threonine kinase activity"/>
    <property type="evidence" value="ECO:0007669"/>
    <property type="project" value="UniProtKB-KW"/>
</dbReference>
<dbReference type="SUPFAM" id="SSF56112">
    <property type="entry name" value="Protein kinase-like (PK-like)"/>
    <property type="match status" value="1"/>
</dbReference>
<dbReference type="Pfam" id="PF08284">
    <property type="entry name" value="RVP_2"/>
    <property type="match status" value="1"/>
</dbReference>
<dbReference type="SUPFAM" id="SSF54160">
    <property type="entry name" value="Chromo domain-like"/>
    <property type="match status" value="1"/>
</dbReference>
<dbReference type="InterPro" id="IPR011009">
    <property type="entry name" value="Kinase-like_dom_sf"/>
</dbReference>
<evidence type="ECO:0000256" key="5">
    <source>
        <dbReference type="ARBA" id="ARBA00022722"/>
    </source>
</evidence>
<comment type="caution">
    <text evidence="17">The sequence shown here is derived from an EMBL/GenBank/DDBJ whole genome shotgun (WGS) entry which is preliminary data.</text>
</comment>
<dbReference type="InterPro" id="IPR001584">
    <property type="entry name" value="Integrase_cat-core"/>
</dbReference>
<dbReference type="InterPro" id="IPR000953">
    <property type="entry name" value="Chromo/chromo_shadow_dom"/>
</dbReference>
<evidence type="ECO:0000256" key="1">
    <source>
        <dbReference type="ARBA" id="ARBA00022527"/>
    </source>
</evidence>
<dbReference type="Pfam" id="PF00078">
    <property type="entry name" value="RVT_1"/>
    <property type="match status" value="1"/>
</dbReference>
<dbReference type="GO" id="GO:0015074">
    <property type="term" value="P:DNA integration"/>
    <property type="evidence" value="ECO:0007669"/>
    <property type="project" value="InterPro"/>
</dbReference>
<feature type="compositionally biased region" description="Basic and acidic residues" evidence="13">
    <location>
        <begin position="1093"/>
        <end position="1104"/>
    </location>
</feature>
<dbReference type="InterPro" id="IPR017892">
    <property type="entry name" value="Pkinase_C"/>
</dbReference>
<evidence type="ECO:0000256" key="4">
    <source>
        <dbReference type="ARBA" id="ARBA00022695"/>
    </source>
</evidence>
<evidence type="ECO:0000256" key="3">
    <source>
        <dbReference type="ARBA" id="ARBA00022679"/>
    </source>
</evidence>
<evidence type="ECO:0000256" key="6">
    <source>
        <dbReference type="ARBA" id="ARBA00022741"/>
    </source>
</evidence>
<keyword evidence="1" id="KW-0723">Serine/threonine-protein kinase</keyword>
<evidence type="ECO:0000256" key="10">
    <source>
        <dbReference type="ARBA" id="ARBA00022840"/>
    </source>
</evidence>
<protein>
    <submittedName>
        <fullName evidence="17">Retrotransposable element Tf2</fullName>
    </submittedName>
</protein>
<dbReference type="GO" id="GO:0003964">
    <property type="term" value="F:RNA-directed DNA polymerase activity"/>
    <property type="evidence" value="ECO:0007669"/>
    <property type="project" value="UniProtKB-KW"/>
</dbReference>
<dbReference type="OrthoDB" id="669841at2759"/>
<dbReference type="PANTHER" id="PTHR37984:SF5">
    <property type="entry name" value="PROTEIN NYNRIN-LIKE"/>
    <property type="match status" value="1"/>
</dbReference>
<dbReference type="EMBL" id="SSTE01016227">
    <property type="protein sequence ID" value="KAA0042076.1"/>
    <property type="molecule type" value="Genomic_DNA"/>
</dbReference>
<keyword evidence="3" id="KW-0808">Transferase</keyword>
<dbReference type="GO" id="GO:0005524">
    <property type="term" value="F:ATP binding"/>
    <property type="evidence" value="ECO:0007669"/>
    <property type="project" value="UniProtKB-KW"/>
</dbReference>
<keyword evidence="2" id="KW-0645">Protease</keyword>
<evidence type="ECO:0000259" key="16">
    <source>
        <dbReference type="PROSITE" id="PS51285"/>
    </source>
</evidence>
<keyword evidence="4" id="KW-0548">Nucleotidyltransferase</keyword>
<dbReference type="GO" id="GO:0006508">
    <property type="term" value="P:proteolysis"/>
    <property type="evidence" value="ECO:0007669"/>
    <property type="project" value="UniProtKB-KW"/>
</dbReference>
<dbReference type="Gene3D" id="2.40.70.10">
    <property type="entry name" value="Acid Proteases"/>
    <property type="match status" value="1"/>
</dbReference>
<dbReference type="PANTHER" id="PTHR37984">
    <property type="entry name" value="PROTEIN CBG26694"/>
    <property type="match status" value="1"/>
</dbReference>
<dbReference type="PROSITE" id="PS50013">
    <property type="entry name" value="CHROMO_2"/>
    <property type="match status" value="1"/>
</dbReference>
<dbReference type="SMART" id="SM00133">
    <property type="entry name" value="S_TK_X"/>
    <property type="match status" value="1"/>
</dbReference>
<keyword evidence="5" id="KW-0540">Nuclease</keyword>
<keyword evidence="9" id="KW-0378">Hydrolase</keyword>
<accession>A0A5A7TJB8</accession>
<dbReference type="SUPFAM" id="SSF53098">
    <property type="entry name" value="Ribonuclease H-like"/>
    <property type="match status" value="1"/>
</dbReference>
<keyword evidence="6" id="KW-0547">Nucleotide-binding</keyword>
<dbReference type="InterPro" id="IPR043502">
    <property type="entry name" value="DNA/RNA_pol_sf"/>
</dbReference>
<dbReference type="FunFam" id="3.10.10.10:FF:000007">
    <property type="entry name" value="Retrovirus-related Pol polyprotein from transposon 17.6-like Protein"/>
    <property type="match status" value="1"/>
</dbReference>
<keyword evidence="10" id="KW-0067">ATP-binding</keyword>
<dbReference type="Pfam" id="PF17919">
    <property type="entry name" value="RT_RNaseH_2"/>
    <property type="match status" value="1"/>
</dbReference>
<feature type="region of interest" description="Disordered" evidence="13">
    <location>
        <begin position="1048"/>
        <end position="1104"/>
    </location>
</feature>
<dbReference type="InterPro" id="IPR041577">
    <property type="entry name" value="RT_RNaseH_2"/>
</dbReference>
<evidence type="ECO:0000259" key="14">
    <source>
        <dbReference type="PROSITE" id="PS50013"/>
    </source>
</evidence>
<dbReference type="PROSITE" id="PS51285">
    <property type="entry name" value="AGC_KINASE_CTER"/>
    <property type="match status" value="1"/>
</dbReference>
<evidence type="ECO:0000256" key="9">
    <source>
        <dbReference type="ARBA" id="ARBA00022801"/>
    </source>
</evidence>
<dbReference type="STRING" id="1194695.A0A5A7TJB8"/>
<dbReference type="GO" id="GO:0008233">
    <property type="term" value="F:peptidase activity"/>
    <property type="evidence" value="ECO:0007669"/>
    <property type="project" value="UniProtKB-KW"/>
</dbReference>
<dbReference type="CDD" id="cd01647">
    <property type="entry name" value="RT_LTR"/>
    <property type="match status" value="1"/>
</dbReference>
<dbReference type="InterPro" id="IPR016197">
    <property type="entry name" value="Chromo-like_dom_sf"/>
</dbReference>
<dbReference type="InterPro" id="IPR036397">
    <property type="entry name" value="RNaseH_sf"/>
</dbReference>